<dbReference type="Pfam" id="PF12937">
    <property type="entry name" value="F-box-like"/>
    <property type="match status" value="1"/>
</dbReference>
<comment type="caution">
    <text evidence="2">The sequence shown here is derived from an EMBL/GenBank/DDBJ whole genome shotgun (WGS) entry which is preliminary data.</text>
</comment>
<evidence type="ECO:0000259" key="1">
    <source>
        <dbReference type="PROSITE" id="PS50181"/>
    </source>
</evidence>
<dbReference type="Gene3D" id="3.80.10.10">
    <property type="entry name" value="Ribonuclease Inhibitor"/>
    <property type="match status" value="1"/>
</dbReference>
<dbReference type="InterPro" id="IPR032675">
    <property type="entry name" value="LRR_dom_sf"/>
</dbReference>
<dbReference type="Gene3D" id="1.20.1280.50">
    <property type="match status" value="1"/>
</dbReference>
<organism evidence="2 3">
    <name type="scientific">Funneliformis caledonium</name>
    <dbReference type="NCBI Taxonomy" id="1117310"/>
    <lineage>
        <taxon>Eukaryota</taxon>
        <taxon>Fungi</taxon>
        <taxon>Fungi incertae sedis</taxon>
        <taxon>Mucoromycota</taxon>
        <taxon>Glomeromycotina</taxon>
        <taxon>Glomeromycetes</taxon>
        <taxon>Glomerales</taxon>
        <taxon>Glomeraceae</taxon>
        <taxon>Funneliformis</taxon>
    </lineage>
</organism>
<dbReference type="SUPFAM" id="SSF52047">
    <property type="entry name" value="RNI-like"/>
    <property type="match status" value="1"/>
</dbReference>
<gene>
    <name evidence="2" type="ORF">FCALED_LOCUS2329</name>
</gene>
<accession>A0A9N8W5W4</accession>
<dbReference type="InterPro" id="IPR036047">
    <property type="entry name" value="F-box-like_dom_sf"/>
</dbReference>
<feature type="domain" description="F-box" evidence="1">
    <location>
        <begin position="1"/>
        <end position="44"/>
    </location>
</feature>
<dbReference type="PROSITE" id="PS50181">
    <property type="entry name" value="FBOX"/>
    <property type="match status" value="1"/>
</dbReference>
<dbReference type="SUPFAM" id="SSF81383">
    <property type="entry name" value="F-box domain"/>
    <property type="match status" value="1"/>
</dbReference>
<evidence type="ECO:0000313" key="2">
    <source>
        <dbReference type="EMBL" id="CAG8473202.1"/>
    </source>
</evidence>
<proteinExistence type="predicted"/>
<keyword evidence="3" id="KW-1185">Reference proteome</keyword>
<reference evidence="2" key="1">
    <citation type="submission" date="2021-06" db="EMBL/GenBank/DDBJ databases">
        <authorList>
            <person name="Kallberg Y."/>
            <person name="Tangrot J."/>
            <person name="Rosling A."/>
        </authorList>
    </citation>
    <scope>NUCLEOTIDE SEQUENCE</scope>
    <source>
        <strain evidence="2">UK204</strain>
    </source>
</reference>
<sequence>MTLYLPAECLNEIFEYLKKRDLLSCLLVSRLWCNVSVRILWRKMPNFKTLITFLPKKSKAILYNIGIIISTSRPPLFNYTSFIKILCINDLHRAIIRFLRNYPSTPKRIFSIMITREMFKMFMNQTSLKILYFEFNVNDNIPNIPFTAYPGGKDCLSNLFELSCSSNLYPEFFYQISRICHNLQSLKITFDYEISNGLSELISVQKDLNYLELDYKDYHSVESEEYYSFSDESDESDLDYCRNHLDESQLLAKIPNTLTKLHIDGRPCHMQLSFISKLSNLQELSLSIISKKGLKEFKNLQHVIFPQLQIVTFEYRCPKVRYLINFLGINGKNLKILDLGKNDSYNNSLNLAIANFCTNLKSLRFTYTNTHLNYYLDLLKVIFKGCEQLESLDFLCDDDCEDYILEREFLEMVVEFSPKKFHELKLEMGSYVDADTAFQWGFKTIFKRWANRVPCIPLSLTIITKIESEIILDKRNEKLIKKYKKLGVIKEIKIFNESLEYHNRGCH</sequence>
<dbReference type="OrthoDB" id="2374791at2759"/>
<dbReference type="InterPro" id="IPR001810">
    <property type="entry name" value="F-box_dom"/>
</dbReference>
<evidence type="ECO:0000313" key="3">
    <source>
        <dbReference type="Proteomes" id="UP000789570"/>
    </source>
</evidence>
<name>A0A9N8W5W4_9GLOM</name>
<protein>
    <submittedName>
        <fullName evidence="2">3082_t:CDS:1</fullName>
    </submittedName>
</protein>
<dbReference type="Proteomes" id="UP000789570">
    <property type="component" value="Unassembled WGS sequence"/>
</dbReference>
<dbReference type="SMART" id="SM00256">
    <property type="entry name" value="FBOX"/>
    <property type="match status" value="1"/>
</dbReference>
<dbReference type="EMBL" id="CAJVPQ010000345">
    <property type="protein sequence ID" value="CAG8473202.1"/>
    <property type="molecule type" value="Genomic_DNA"/>
</dbReference>
<dbReference type="AlphaFoldDB" id="A0A9N8W5W4"/>